<protein>
    <submittedName>
        <fullName evidence="1">Uncharacterized protein</fullName>
    </submittedName>
</protein>
<evidence type="ECO:0000313" key="1">
    <source>
        <dbReference type="EMBL" id="AZZ88339.1"/>
    </source>
</evidence>
<sequence length="179" mass="19814">MIINLCKKTMSLIDKKRYELFNRTQYPANREEMVKLVIQKGLESLTLESLDGMINISGLHHPGVFFYNKLDVELRGILWRPDPNECASILKEMAPCFVAVFGKPGSGVTTLINEIATLSDQGLMVCDGKPNNINISIGVNAFLNKRSVLTAVTAIGINDVIAELSHHSLFIMPDGKKII</sequence>
<dbReference type="EMBL" id="MK167988">
    <property type="protein sequence ID" value="AZZ88339.1"/>
    <property type="molecule type" value="Genomic_DNA"/>
</dbReference>
<accession>A0A3S5I476</accession>
<proteinExistence type="predicted"/>
<dbReference type="GeneID" id="86979001"/>
<name>A0A3S5I476_CITFR</name>
<reference evidence="1" key="1">
    <citation type="submission" date="2018-11" db="EMBL/GenBank/DDBJ databases">
        <title>Complete sequence of plasmid pHNTS45-1.</title>
        <authorList>
            <person name="Liu J.H."/>
            <person name="Huang X.Y."/>
            <person name="Lv L.C."/>
        </authorList>
    </citation>
    <scope>NUCLEOTIDE SEQUENCE</scope>
    <source>
        <strain evidence="1">TS45CTX</strain>
        <plasmid evidence="1">pHNTS45-1</plasmid>
    </source>
</reference>
<dbReference type="AlphaFoldDB" id="A0A3S5I476"/>
<keyword evidence="1" id="KW-0614">Plasmid</keyword>
<dbReference type="RefSeq" id="WP_153754039.1">
    <property type="nucleotide sequence ID" value="NZ_JASGAI010000023.1"/>
</dbReference>
<geneLocation type="plasmid" evidence="1">
    <name>pHNTS45-1</name>
</geneLocation>
<organism evidence="1">
    <name type="scientific">Citrobacter freundii</name>
    <dbReference type="NCBI Taxonomy" id="546"/>
    <lineage>
        <taxon>Bacteria</taxon>
        <taxon>Pseudomonadati</taxon>
        <taxon>Pseudomonadota</taxon>
        <taxon>Gammaproteobacteria</taxon>
        <taxon>Enterobacterales</taxon>
        <taxon>Enterobacteriaceae</taxon>
        <taxon>Citrobacter</taxon>
        <taxon>Citrobacter freundii complex</taxon>
    </lineage>
</organism>